<accession>A0A7I8VRR5</accession>
<name>A0A7I8VRR5_9ANNE</name>
<organism evidence="1 2">
    <name type="scientific">Dimorphilus gyrociliatus</name>
    <dbReference type="NCBI Taxonomy" id="2664684"/>
    <lineage>
        <taxon>Eukaryota</taxon>
        <taxon>Metazoa</taxon>
        <taxon>Spiralia</taxon>
        <taxon>Lophotrochozoa</taxon>
        <taxon>Annelida</taxon>
        <taxon>Polychaeta</taxon>
        <taxon>Polychaeta incertae sedis</taxon>
        <taxon>Dinophilidae</taxon>
        <taxon>Dimorphilus</taxon>
    </lineage>
</organism>
<evidence type="ECO:0000313" key="1">
    <source>
        <dbReference type="EMBL" id="CAD5118419.1"/>
    </source>
</evidence>
<sequence>MTTKKSYIDNFLDYPQDVDQLEDSESTIKEQKNCDLIYFMDNIKKSNELFDLTAINIPKKSSFDYLKKMQHKSRELNLSTANQFRVRGRGCPLESSIFNENHRKLREAYKPTQKYHFHEKSVTEQLSDVPKDILNMEITIENIPEKGKETFEKSLKHFINDITDLKFKKVLGSLTATMACQKETYHRIYKAFNNKFIPGYEKARSPTTVWSKKLNDY</sequence>
<reference evidence="1 2" key="1">
    <citation type="submission" date="2020-08" db="EMBL/GenBank/DDBJ databases">
        <authorList>
            <person name="Hejnol A."/>
        </authorList>
    </citation>
    <scope>NUCLEOTIDE SEQUENCE [LARGE SCALE GENOMIC DNA]</scope>
</reference>
<gene>
    <name evidence="1" type="ORF">DGYR_LOCUS6795</name>
</gene>
<dbReference type="AlphaFoldDB" id="A0A7I8VRR5"/>
<proteinExistence type="predicted"/>
<comment type="caution">
    <text evidence="1">The sequence shown here is derived from an EMBL/GenBank/DDBJ whole genome shotgun (WGS) entry which is preliminary data.</text>
</comment>
<evidence type="ECO:0000313" key="2">
    <source>
        <dbReference type="Proteomes" id="UP000549394"/>
    </source>
</evidence>
<keyword evidence="2" id="KW-1185">Reference proteome</keyword>
<protein>
    <submittedName>
        <fullName evidence="1">DgyrCDS7129</fullName>
    </submittedName>
</protein>
<dbReference type="EMBL" id="CAJFCJ010000008">
    <property type="protein sequence ID" value="CAD5118419.1"/>
    <property type="molecule type" value="Genomic_DNA"/>
</dbReference>
<dbReference type="Proteomes" id="UP000549394">
    <property type="component" value="Unassembled WGS sequence"/>
</dbReference>